<accession>A0A163JU91</accession>
<dbReference type="Proteomes" id="UP000078561">
    <property type="component" value="Unassembled WGS sequence"/>
</dbReference>
<evidence type="ECO:0000313" key="7">
    <source>
        <dbReference type="EMBL" id="SAM02043.1"/>
    </source>
</evidence>
<evidence type="ECO:0000256" key="2">
    <source>
        <dbReference type="ARBA" id="ARBA00022448"/>
    </source>
</evidence>
<dbReference type="GO" id="GO:0022857">
    <property type="term" value="F:transmembrane transporter activity"/>
    <property type="evidence" value="ECO:0007669"/>
    <property type="project" value="InterPro"/>
</dbReference>
<sequence length="533" mass="57240">MENHQDNTPHSFTTYYGSIDDEWSAASSTVASSSSSSLSCLSSIHNDEPPKYTSGYANKQASPELKKSLSAFTTFGLAFSNIGIFANTSATFQTVLQRGGPVSALLGWNIVAIMAIAISLSLAEICSVFHTSGGLYVWVYELLNRHPKAKKHAAFVSVATGFLYTMSLIIGIAATDVSIALSAGSLLKIITGHGLSHTMVLCLTLVIVMSQAVLNGRHTHLLNVLNKLNVFWSCAGLILVVIVLSFFVKDHQDPVWVFTHYENETGFDSPYYVFVLGMIGAAYSMSGSESSASMSEETENAAMASPIAMVTSIITAWIFGFIYLLALLFSIQDMDAVLNTTFNLPVAQVFIDAVGRSVTIGFLILMVVCQYSSGSAALTVSSRMVYAMARDGGTPYHRQLSQLNDQQIPGNAVFATFLLAVGVVLPYPLSDHLFVVIISAATITIYSTYAVALGCKLFMGMGGKKGPFQLGPFSKPITALAFAWSLFTVVAFTLPTSWPIDAANTNYAGPALCVLMLITYCMLSFTSLSTDEL</sequence>
<dbReference type="GO" id="GO:0016020">
    <property type="term" value="C:membrane"/>
    <property type="evidence" value="ECO:0007669"/>
    <property type="project" value="UniProtKB-SubCell"/>
</dbReference>
<feature type="transmembrane region" description="Helical" evidence="6">
    <location>
        <begin position="476"/>
        <end position="495"/>
    </location>
</feature>
<keyword evidence="4 6" id="KW-1133">Transmembrane helix</keyword>
<feature type="transmembrane region" description="Helical" evidence="6">
    <location>
        <begin position="69"/>
        <end position="90"/>
    </location>
</feature>
<dbReference type="PIRSF" id="PIRSF006060">
    <property type="entry name" value="AA_transporter"/>
    <property type="match status" value="1"/>
</dbReference>
<feature type="transmembrane region" description="Helical" evidence="6">
    <location>
        <begin position="228"/>
        <end position="249"/>
    </location>
</feature>
<reference evidence="7" key="1">
    <citation type="submission" date="2016-04" db="EMBL/GenBank/DDBJ databases">
        <authorList>
            <person name="Evans L.H."/>
            <person name="Alamgir A."/>
            <person name="Owens N."/>
            <person name="Weber N.D."/>
            <person name="Virtaneva K."/>
            <person name="Barbian K."/>
            <person name="Babar A."/>
            <person name="Rosenke K."/>
        </authorList>
    </citation>
    <scope>NUCLEOTIDE SEQUENCE [LARGE SCALE GENOMIC DNA]</scope>
    <source>
        <strain evidence="7">CBS 101.48</strain>
    </source>
</reference>
<feature type="transmembrane region" description="Helical" evidence="6">
    <location>
        <begin position="152"/>
        <end position="174"/>
    </location>
</feature>
<dbReference type="InParanoid" id="A0A163JU91"/>
<dbReference type="EMBL" id="LT553646">
    <property type="protein sequence ID" value="SAM02043.1"/>
    <property type="molecule type" value="Genomic_DNA"/>
</dbReference>
<dbReference type="STRING" id="4829.A0A163JU91"/>
<dbReference type="Gene3D" id="1.20.1740.10">
    <property type="entry name" value="Amino acid/polyamine transporter I"/>
    <property type="match status" value="1"/>
</dbReference>
<evidence type="ECO:0000256" key="5">
    <source>
        <dbReference type="ARBA" id="ARBA00023136"/>
    </source>
</evidence>
<feature type="transmembrane region" description="Helical" evidence="6">
    <location>
        <begin position="110"/>
        <end position="140"/>
    </location>
</feature>
<dbReference type="InterPro" id="IPR002293">
    <property type="entry name" value="AA/rel_permease1"/>
</dbReference>
<dbReference type="PANTHER" id="PTHR45649:SF26">
    <property type="entry name" value="OS04G0435100 PROTEIN"/>
    <property type="match status" value="1"/>
</dbReference>
<keyword evidence="3 6" id="KW-0812">Transmembrane</keyword>
<gene>
    <name evidence="7" type="primary">ABSGL_07800.1 scaffold 9133</name>
</gene>
<dbReference type="OMA" id="SWSINFA"/>
<protein>
    <recommendedName>
        <fullName evidence="9">Amino acid permease/ SLC12A domain-containing protein</fullName>
    </recommendedName>
</protein>
<evidence type="ECO:0000256" key="1">
    <source>
        <dbReference type="ARBA" id="ARBA00004141"/>
    </source>
</evidence>
<evidence type="ECO:0008006" key="9">
    <source>
        <dbReference type="Google" id="ProtNLM"/>
    </source>
</evidence>
<evidence type="ECO:0000313" key="8">
    <source>
        <dbReference type="Proteomes" id="UP000078561"/>
    </source>
</evidence>
<evidence type="ECO:0000256" key="3">
    <source>
        <dbReference type="ARBA" id="ARBA00022692"/>
    </source>
</evidence>
<keyword evidence="5 6" id="KW-0472">Membrane</keyword>
<feature type="transmembrane region" description="Helical" evidence="6">
    <location>
        <begin position="433"/>
        <end position="455"/>
    </location>
</feature>
<evidence type="ECO:0000256" key="6">
    <source>
        <dbReference type="SAM" id="Phobius"/>
    </source>
</evidence>
<dbReference type="Pfam" id="PF13520">
    <property type="entry name" value="AA_permease_2"/>
    <property type="match status" value="1"/>
</dbReference>
<dbReference type="PANTHER" id="PTHR45649">
    <property type="entry name" value="AMINO-ACID PERMEASE BAT1"/>
    <property type="match status" value="1"/>
</dbReference>
<feature type="transmembrane region" description="Helical" evidence="6">
    <location>
        <begin position="360"/>
        <end position="380"/>
    </location>
</feature>
<proteinExistence type="predicted"/>
<feature type="transmembrane region" description="Helical" evidence="6">
    <location>
        <begin position="194"/>
        <end position="216"/>
    </location>
</feature>
<name>A0A163JU91_ABSGL</name>
<feature type="transmembrane region" description="Helical" evidence="6">
    <location>
        <begin position="507"/>
        <end position="528"/>
    </location>
</feature>
<organism evidence="7">
    <name type="scientific">Absidia glauca</name>
    <name type="common">Pin mould</name>
    <dbReference type="NCBI Taxonomy" id="4829"/>
    <lineage>
        <taxon>Eukaryota</taxon>
        <taxon>Fungi</taxon>
        <taxon>Fungi incertae sedis</taxon>
        <taxon>Mucoromycota</taxon>
        <taxon>Mucoromycotina</taxon>
        <taxon>Mucoromycetes</taxon>
        <taxon>Mucorales</taxon>
        <taxon>Cunninghamellaceae</taxon>
        <taxon>Absidia</taxon>
    </lineage>
</organism>
<comment type="subcellular location">
    <subcellularLocation>
        <location evidence="1">Membrane</location>
        <topology evidence="1">Multi-pass membrane protein</topology>
    </subcellularLocation>
</comment>
<evidence type="ECO:0000256" key="4">
    <source>
        <dbReference type="ARBA" id="ARBA00022989"/>
    </source>
</evidence>
<keyword evidence="8" id="KW-1185">Reference proteome</keyword>
<keyword evidence="2" id="KW-0813">Transport</keyword>
<dbReference type="OrthoDB" id="10054429at2759"/>
<feature type="transmembrane region" description="Helical" evidence="6">
    <location>
        <begin position="269"/>
        <end position="286"/>
    </location>
</feature>
<dbReference type="AlphaFoldDB" id="A0A163JU91"/>
<feature type="transmembrane region" description="Helical" evidence="6">
    <location>
        <begin position="307"/>
        <end position="331"/>
    </location>
</feature>
<feature type="transmembrane region" description="Helical" evidence="6">
    <location>
        <begin position="408"/>
        <end position="427"/>
    </location>
</feature>